<dbReference type="InterPro" id="IPR022125">
    <property type="entry name" value="U3snoRNP10_N"/>
</dbReference>
<dbReference type="GO" id="GO:0045943">
    <property type="term" value="P:positive regulation of transcription by RNA polymerase I"/>
    <property type="evidence" value="ECO:0007669"/>
    <property type="project" value="TreeGrafter"/>
</dbReference>
<proteinExistence type="predicted"/>
<dbReference type="PANTHER" id="PTHR13457:SF1">
    <property type="entry name" value="HEAT REPEAT-CONTAINING PROTEIN 1"/>
    <property type="match status" value="1"/>
</dbReference>
<dbReference type="Proteomes" id="UP001415857">
    <property type="component" value="Unassembled WGS sequence"/>
</dbReference>
<evidence type="ECO:0000259" key="2">
    <source>
        <dbReference type="Pfam" id="PF24477"/>
    </source>
</evidence>
<dbReference type="InterPro" id="IPR040191">
    <property type="entry name" value="UTP10"/>
</dbReference>
<protein>
    <recommendedName>
        <fullName evidence="5">U3 small nucleolar RNA-associated protein 10 N-terminal domain-containing protein</fullName>
    </recommendedName>
</protein>
<keyword evidence="4" id="KW-1185">Reference proteome</keyword>
<gene>
    <name evidence="3" type="ORF">L1049_020175</name>
</gene>
<sequence length="1315" mass="147912">MATTIASQLQAIKSFIQADSEPLKRPFTRPSVLYDPKEAADIDINTVHSIALSGLEVLVGIDERFRSYKNDLFSHKSRELDRELMGIEENNRINTSISLYLRLLSGHLELPSALKTLEYLIRRYKIHVYNIEELILCALPYHDTHAFVRIVQLLDMGNSKWKFLDGVKVTGAPPPRKVIVQQCIRDMEILEVLCNYASPTKKFQHSRPVISFCTAVVVEVLGSVTSVDSDIVKRILSFVVSGLQPGTKGGQDHKAGALMIVGLLANKVALSPKLAKSLIRSIVDIARDDAKESTDLQWFRLSLMALINLVQLQSVDILPKKALDILKEIRDLAGVLLGLSKEFNIDKFLALLLESLIDYSSDDLCHLALISIIETIPVKDFVDRLVSKVLFSCMRLSERMSNSNSSESGNWAKQILVVINKNYPSELRSAVRNFLEVTKVQSKREGSVFDILCRMLDGNMDLSDSKIWFTLDHPKRLVTIQDAILRQLRDDDLTVIQAVLSLDGLSEIINSSDLLKALRDVLRRCNNILMSSASHNKALAGDVALSCLKHAISDFHNQIDYSKNLATMMFPLLLIVPKTQGLNLKALELAKELSWPIFQSIGGAYSTETKLQPGSISSINMNTVSCLAETFSVHPEEYMPWLIECCNDFELSKTLFFLIMMQSLTMQKDKIGQFSAFFEACIPVLYTELDVLESAGHFISVEEFNTEMLNWDSKRFLDQLFDTNLKAFNANILICIFWRLIEALNSTAPVDILLDDNGKWTCRLQDMFVFFSSSRLKHVFKKHLHYLVTKCKISPVRFLSKFFTEEGVSIAVQVESLHCFAFLCSQSEDGLPFQLLAEFPSILVPLSGKNQDVRTAAMKCIEGLYTLWSRVDFSRRKNGNNASWSCFLEELLGLIVQQKKLILSDRNFLPSFLTSLLSSSHHSLLVPQNTEQRFDQSIKDDILSFILGSALELSAYGKLMILTLLKGMGNALMLVKDVEKLLSDLLRRRSQYHLKLDKSCQKLSKNEVEILCLLLESCAVPTSFCGHVSEDHLLRALQLDCMYPEDPIIVQPCIAVLEKLSNPLYSNLKTEKQQECLFRDLVYLFRNANGDIQNATREALLRLNITCSTVGQTLDCILKLKGCIVGSSCGKKKGKPAEHKNSDHHDVIRKDENALSFLSSLLDILLLKKDIENRDSLLGPLFKLLGNSFSEEWVFGALYQDDKWIQASSGISQTISSTICYIQQALLSIVEDICSSLLTDVPLEDGIQNNIDIRLLVECARSAKDGTTRNHVFSLLSKIAKICPDKVLDHILDILTVIGESAVTQVYYSFLLALY</sequence>
<evidence type="ECO:0000259" key="1">
    <source>
        <dbReference type="Pfam" id="PF12397"/>
    </source>
</evidence>
<evidence type="ECO:0008006" key="5">
    <source>
        <dbReference type="Google" id="ProtNLM"/>
    </source>
</evidence>
<evidence type="ECO:0000313" key="4">
    <source>
        <dbReference type="Proteomes" id="UP001415857"/>
    </source>
</evidence>
<dbReference type="GO" id="GO:0034455">
    <property type="term" value="C:t-UTP complex"/>
    <property type="evidence" value="ECO:0007669"/>
    <property type="project" value="TreeGrafter"/>
</dbReference>
<evidence type="ECO:0000313" key="3">
    <source>
        <dbReference type="EMBL" id="KAK9292213.1"/>
    </source>
</evidence>
<dbReference type="InterPro" id="IPR016024">
    <property type="entry name" value="ARM-type_fold"/>
</dbReference>
<dbReference type="GO" id="GO:0000462">
    <property type="term" value="P:maturation of SSU-rRNA from tricistronic rRNA transcript (SSU-rRNA, 5.8S rRNA, LSU-rRNA)"/>
    <property type="evidence" value="ECO:0007669"/>
    <property type="project" value="TreeGrafter"/>
</dbReference>
<dbReference type="Pfam" id="PF12397">
    <property type="entry name" value="U3snoRNP10"/>
    <property type="match status" value="1"/>
</dbReference>
<reference evidence="3 4" key="1">
    <citation type="journal article" date="2024" name="Plant J.">
        <title>Genome sequences and population genomics reveal climatic adaptation and genomic divergence between two closely related sweetgum species.</title>
        <authorList>
            <person name="Xu W.Q."/>
            <person name="Ren C.Q."/>
            <person name="Zhang X.Y."/>
            <person name="Comes H.P."/>
            <person name="Liu X.H."/>
            <person name="Li Y.G."/>
            <person name="Kettle C.J."/>
            <person name="Jalonen R."/>
            <person name="Gaisberger H."/>
            <person name="Ma Y.Z."/>
            <person name="Qiu Y.X."/>
        </authorList>
    </citation>
    <scope>NUCLEOTIDE SEQUENCE [LARGE SCALE GENOMIC DNA]</scope>
    <source>
        <strain evidence="3">Hangzhou</strain>
    </source>
</reference>
<organism evidence="3 4">
    <name type="scientific">Liquidambar formosana</name>
    <name type="common">Formosan gum</name>
    <dbReference type="NCBI Taxonomy" id="63359"/>
    <lineage>
        <taxon>Eukaryota</taxon>
        <taxon>Viridiplantae</taxon>
        <taxon>Streptophyta</taxon>
        <taxon>Embryophyta</taxon>
        <taxon>Tracheophyta</taxon>
        <taxon>Spermatophyta</taxon>
        <taxon>Magnoliopsida</taxon>
        <taxon>eudicotyledons</taxon>
        <taxon>Gunneridae</taxon>
        <taxon>Pentapetalae</taxon>
        <taxon>Saxifragales</taxon>
        <taxon>Altingiaceae</taxon>
        <taxon>Liquidambar</taxon>
    </lineage>
</organism>
<dbReference type="PANTHER" id="PTHR13457">
    <property type="entry name" value="BAP28"/>
    <property type="match status" value="1"/>
</dbReference>
<dbReference type="GO" id="GO:0030686">
    <property type="term" value="C:90S preribosome"/>
    <property type="evidence" value="ECO:0007669"/>
    <property type="project" value="TreeGrafter"/>
</dbReference>
<dbReference type="Pfam" id="PF24477">
    <property type="entry name" value="ARM_At3g06530"/>
    <property type="match status" value="1"/>
</dbReference>
<comment type="caution">
    <text evidence="3">The sequence shown here is derived from an EMBL/GenBank/DDBJ whole genome shotgun (WGS) entry which is preliminary data.</text>
</comment>
<dbReference type="GO" id="GO:0032040">
    <property type="term" value="C:small-subunit processome"/>
    <property type="evidence" value="ECO:0007669"/>
    <property type="project" value="TreeGrafter"/>
</dbReference>
<accession>A0AAP0S9G3</accession>
<dbReference type="EMBL" id="JBBPBK010000001">
    <property type="protein sequence ID" value="KAK9292213.1"/>
    <property type="molecule type" value="Genomic_DNA"/>
</dbReference>
<feature type="domain" description="At3g06530-like ARM-repeats" evidence="2">
    <location>
        <begin position="601"/>
        <end position="795"/>
    </location>
</feature>
<dbReference type="SUPFAM" id="SSF48371">
    <property type="entry name" value="ARM repeat"/>
    <property type="match status" value="1"/>
</dbReference>
<name>A0AAP0S9G3_LIQFO</name>
<dbReference type="InterPro" id="IPR056384">
    <property type="entry name" value="ARM_At3g06530"/>
</dbReference>
<feature type="domain" description="U3 small nucleolar RNA-associated protein 10 N-terminal" evidence="1">
    <location>
        <begin position="231"/>
        <end position="356"/>
    </location>
</feature>
<dbReference type="GO" id="GO:0030515">
    <property type="term" value="F:snoRNA binding"/>
    <property type="evidence" value="ECO:0007669"/>
    <property type="project" value="TreeGrafter"/>
</dbReference>